<dbReference type="InterPro" id="IPR011050">
    <property type="entry name" value="Pectin_lyase_fold/virulence"/>
</dbReference>
<evidence type="ECO:0008006" key="4">
    <source>
        <dbReference type="Google" id="ProtNLM"/>
    </source>
</evidence>
<gene>
    <name evidence="2" type="ORF">SAMN05216258_1205</name>
</gene>
<dbReference type="SUPFAM" id="SSF51126">
    <property type="entry name" value="Pectin lyase-like"/>
    <property type="match status" value="1"/>
</dbReference>
<protein>
    <recommendedName>
        <fullName evidence="4">Right handed beta helix region</fullName>
    </recommendedName>
</protein>
<dbReference type="InterPro" id="IPR012334">
    <property type="entry name" value="Pectin_lyas_fold"/>
</dbReference>
<dbReference type="Gene3D" id="2.160.20.10">
    <property type="entry name" value="Single-stranded right-handed beta-helix, Pectin lyase-like"/>
    <property type="match status" value="1"/>
</dbReference>
<sequence length="641" mass="66403">MLTLLAVFPALAATRALADGTSGTLGSGTVGPSELRPGAVSLDKISNLSGARVLGRGLSEGGGVPRELTPADLRRLIDSAESALVSSDRLEAESLSPPAQVQGLFVQGYAVGGDGGAAFYRRSPVEPPHPGKFSTADGGWWELTTLVPQPEMFGALADGVSDDAWSINDALAFADTIELTGEYGVSAPVVLKQGQSLRGLNPVRSGLNLRAANAQVMTDPDASAYSVTLEGLYIDGRNVAETALRFQDNNNNNSGLRNLRIRNFLELGLTIGANSDQLVMDRVDIGPSRAGSPTSVSLRHVGPGPFYATNCSLTSGAGIGLYSSSHCTLVNTRINFFVNGLVRFEPRTRNTFMNLVGPFLENTGFAHAADGVPAGAPVGVLCDGVDDPSGTTSGGIIIESPQKVQAGWASTLFKAANGGMISVDCRLPWEGNTANRDLLAMDVGGTDSGSFIELRGPWSFVDWDEVTTLLRASPQGQGFPVRVDGGNGQHVMWSADFSSAAGWTAAGAASGVTTTAQGLRFNCTGPSAYVRFVLPASVMDRCVGHAVLLRVETSAAGSGPMSKCILLTGAGLTKTAASRAWTAANGYGRRAFHCAMGYVNAAGEAEVRIFGNNDGSVASSAQVTVHSAQLIGFGMDGPLAA</sequence>
<name>A0A1I3PRL0_9RHOB</name>
<evidence type="ECO:0000313" key="3">
    <source>
        <dbReference type="Proteomes" id="UP000199377"/>
    </source>
</evidence>
<reference evidence="2 3" key="1">
    <citation type="submission" date="2016-10" db="EMBL/GenBank/DDBJ databases">
        <authorList>
            <person name="de Groot N.N."/>
        </authorList>
    </citation>
    <scope>NUCLEOTIDE SEQUENCE [LARGE SCALE GENOMIC DNA]</scope>
    <source>
        <strain evidence="2 3">CGMCC 1.11030</strain>
    </source>
</reference>
<keyword evidence="1" id="KW-0732">Signal</keyword>
<feature type="chain" id="PRO_5011532628" description="Right handed beta helix region" evidence="1">
    <location>
        <begin position="19"/>
        <end position="641"/>
    </location>
</feature>
<evidence type="ECO:0000256" key="1">
    <source>
        <dbReference type="SAM" id="SignalP"/>
    </source>
</evidence>
<evidence type="ECO:0000313" key="2">
    <source>
        <dbReference type="EMBL" id="SFJ24123.1"/>
    </source>
</evidence>
<proteinExistence type="predicted"/>
<keyword evidence="3" id="KW-1185">Reference proteome</keyword>
<feature type="signal peptide" evidence="1">
    <location>
        <begin position="1"/>
        <end position="18"/>
    </location>
</feature>
<dbReference type="RefSeq" id="WP_092866030.1">
    <property type="nucleotide sequence ID" value="NZ_FOQH01000020.1"/>
</dbReference>
<organism evidence="2 3">
    <name type="scientific">Albimonas pacifica</name>
    <dbReference type="NCBI Taxonomy" id="1114924"/>
    <lineage>
        <taxon>Bacteria</taxon>
        <taxon>Pseudomonadati</taxon>
        <taxon>Pseudomonadota</taxon>
        <taxon>Alphaproteobacteria</taxon>
        <taxon>Rhodobacterales</taxon>
        <taxon>Paracoccaceae</taxon>
        <taxon>Albimonas</taxon>
    </lineage>
</organism>
<accession>A0A1I3PRL0</accession>
<dbReference type="EMBL" id="FOQH01000020">
    <property type="protein sequence ID" value="SFJ24123.1"/>
    <property type="molecule type" value="Genomic_DNA"/>
</dbReference>
<dbReference type="AlphaFoldDB" id="A0A1I3PRL0"/>
<dbReference type="Proteomes" id="UP000199377">
    <property type="component" value="Unassembled WGS sequence"/>
</dbReference>